<name>A0A1F6DC13_9BACT</name>
<dbReference type="CDD" id="cd06530">
    <property type="entry name" value="S26_SPase_I"/>
    <property type="match status" value="1"/>
</dbReference>
<evidence type="ECO:0000259" key="7">
    <source>
        <dbReference type="Pfam" id="PF10502"/>
    </source>
</evidence>
<dbReference type="NCBIfam" id="TIGR02227">
    <property type="entry name" value="sigpep_I_bact"/>
    <property type="match status" value="1"/>
</dbReference>
<feature type="domain" description="Peptidase S26" evidence="7">
    <location>
        <begin position="19"/>
        <end position="177"/>
    </location>
</feature>
<evidence type="ECO:0000256" key="3">
    <source>
        <dbReference type="ARBA" id="ARBA00013208"/>
    </source>
</evidence>
<dbReference type="STRING" id="1798492.A3C89_03680"/>
<dbReference type="Proteomes" id="UP000178794">
    <property type="component" value="Unassembled WGS sequence"/>
</dbReference>
<accession>A0A1F6DC13</accession>
<dbReference type="SUPFAM" id="SSF51306">
    <property type="entry name" value="LexA/Signal peptidase"/>
    <property type="match status" value="1"/>
</dbReference>
<evidence type="ECO:0000256" key="5">
    <source>
        <dbReference type="PIRSR" id="PIRSR600223-1"/>
    </source>
</evidence>
<dbReference type="GO" id="GO:0016020">
    <property type="term" value="C:membrane"/>
    <property type="evidence" value="ECO:0007669"/>
    <property type="project" value="UniProtKB-SubCell"/>
</dbReference>
<keyword evidence="6" id="KW-1133">Transmembrane helix</keyword>
<feature type="active site" evidence="5">
    <location>
        <position position="48"/>
    </location>
</feature>
<sequence length="199" mass="22351">MEKVEQQASPSARRESFGETVRFVATAIIAIVLIRTFLASPFIVEGASMDATFHNSDYLIVDKLSYRFVEPQRGDIVVFRYPYNPSVHHIKRIIGLPGDTVSVQNGTVTISNTQWKNGTIAEPYVLEGNNLATMNDTRTLGENEYYVMGDNRDNSLDSRRYGTLSGEFIAGRVVLRLFPFDMVSLFPGRVESYLVTTPK</sequence>
<dbReference type="InterPro" id="IPR036286">
    <property type="entry name" value="LexA/Signal_pep-like_sf"/>
</dbReference>
<dbReference type="AlphaFoldDB" id="A0A1F6DC13"/>
<dbReference type="InterPro" id="IPR019757">
    <property type="entry name" value="Pept_S26A_signal_pept_1_Lys-AS"/>
</dbReference>
<organism evidence="8 9">
    <name type="scientific">Candidatus Kaiserbacteria bacterium RIFCSPHIGHO2_02_FULL_50_50</name>
    <dbReference type="NCBI Taxonomy" id="1798492"/>
    <lineage>
        <taxon>Bacteria</taxon>
        <taxon>Candidatus Kaiseribacteriota</taxon>
    </lineage>
</organism>
<comment type="subcellular location">
    <subcellularLocation>
        <location evidence="6">Membrane</location>
        <topology evidence="6">Single-pass type II membrane protein</topology>
    </subcellularLocation>
</comment>
<dbReference type="GO" id="GO:0004252">
    <property type="term" value="F:serine-type endopeptidase activity"/>
    <property type="evidence" value="ECO:0007669"/>
    <property type="project" value="InterPro"/>
</dbReference>
<gene>
    <name evidence="8" type="ORF">A3C89_03680</name>
</gene>
<protein>
    <recommendedName>
        <fullName evidence="3 6">Signal peptidase I</fullName>
        <ecNumber evidence="3 6">3.4.21.89</ecNumber>
    </recommendedName>
</protein>
<dbReference type="Pfam" id="PF10502">
    <property type="entry name" value="Peptidase_S26"/>
    <property type="match status" value="1"/>
</dbReference>
<evidence type="ECO:0000256" key="6">
    <source>
        <dbReference type="RuleBase" id="RU362042"/>
    </source>
</evidence>
<evidence type="ECO:0000313" key="8">
    <source>
        <dbReference type="EMBL" id="OGG58959.1"/>
    </source>
</evidence>
<evidence type="ECO:0000256" key="4">
    <source>
        <dbReference type="ARBA" id="ARBA00022801"/>
    </source>
</evidence>
<dbReference type="InterPro" id="IPR019533">
    <property type="entry name" value="Peptidase_S26"/>
</dbReference>
<evidence type="ECO:0000256" key="2">
    <source>
        <dbReference type="ARBA" id="ARBA00009370"/>
    </source>
</evidence>
<dbReference type="EMBL" id="MFLF01000021">
    <property type="protein sequence ID" value="OGG58959.1"/>
    <property type="molecule type" value="Genomic_DNA"/>
</dbReference>
<proteinExistence type="inferred from homology"/>
<reference evidence="8 9" key="1">
    <citation type="journal article" date="2016" name="Nat. Commun.">
        <title>Thousands of microbial genomes shed light on interconnected biogeochemical processes in an aquifer system.</title>
        <authorList>
            <person name="Anantharaman K."/>
            <person name="Brown C.T."/>
            <person name="Hug L.A."/>
            <person name="Sharon I."/>
            <person name="Castelle C.J."/>
            <person name="Probst A.J."/>
            <person name="Thomas B.C."/>
            <person name="Singh A."/>
            <person name="Wilkins M.J."/>
            <person name="Karaoz U."/>
            <person name="Brodie E.L."/>
            <person name="Williams K.H."/>
            <person name="Hubbard S.S."/>
            <person name="Banfield J.F."/>
        </authorList>
    </citation>
    <scope>NUCLEOTIDE SEQUENCE [LARGE SCALE GENOMIC DNA]</scope>
</reference>
<comment type="similarity">
    <text evidence="2 6">Belongs to the peptidase S26 family.</text>
</comment>
<dbReference type="GO" id="GO:0006465">
    <property type="term" value="P:signal peptide processing"/>
    <property type="evidence" value="ECO:0007669"/>
    <property type="project" value="InterPro"/>
</dbReference>
<dbReference type="GO" id="GO:0009003">
    <property type="term" value="F:signal peptidase activity"/>
    <property type="evidence" value="ECO:0007669"/>
    <property type="project" value="UniProtKB-EC"/>
</dbReference>
<dbReference type="InterPro" id="IPR019758">
    <property type="entry name" value="Pept_S26A_signal_pept_1_CS"/>
</dbReference>
<dbReference type="PANTHER" id="PTHR43390:SF1">
    <property type="entry name" value="CHLOROPLAST PROCESSING PEPTIDASE"/>
    <property type="match status" value="1"/>
</dbReference>
<comment type="catalytic activity">
    <reaction evidence="1 6">
        <text>Cleavage of hydrophobic, N-terminal signal or leader sequences from secreted and periplasmic proteins.</text>
        <dbReference type="EC" id="3.4.21.89"/>
    </reaction>
</comment>
<dbReference type="PROSITE" id="PS00761">
    <property type="entry name" value="SPASE_I_3"/>
    <property type="match status" value="1"/>
</dbReference>
<dbReference type="PANTHER" id="PTHR43390">
    <property type="entry name" value="SIGNAL PEPTIDASE I"/>
    <property type="match status" value="1"/>
</dbReference>
<evidence type="ECO:0000313" key="9">
    <source>
        <dbReference type="Proteomes" id="UP000178794"/>
    </source>
</evidence>
<dbReference type="InterPro" id="IPR000223">
    <property type="entry name" value="Pept_S26A_signal_pept_1"/>
</dbReference>
<feature type="transmembrane region" description="Helical" evidence="6">
    <location>
        <begin position="21"/>
        <end position="44"/>
    </location>
</feature>
<keyword evidence="4 6" id="KW-0378">Hydrolase</keyword>
<evidence type="ECO:0000256" key="1">
    <source>
        <dbReference type="ARBA" id="ARBA00000677"/>
    </source>
</evidence>
<comment type="caution">
    <text evidence="8">The sequence shown here is derived from an EMBL/GenBank/DDBJ whole genome shotgun (WGS) entry which is preliminary data.</text>
</comment>
<dbReference type="PROSITE" id="PS00760">
    <property type="entry name" value="SPASE_I_2"/>
    <property type="match status" value="1"/>
</dbReference>
<keyword evidence="6" id="KW-0645">Protease</keyword>
<feature type="active site" evidence="5">
    <location>
        <position position="91"/>
    </location>
</feature>
<keyword evidence="6" id="KW-0812">Transmembrane</keyword>
<dbReference type="EC" id="3.4.21.89" evidence="3 6"/>
<keyword evidence="6" id="KW-0472">Membrane</keyword>
<dbReference type="Gene3D" id="2.10.109.10">
    <property type="entry name" value="Umud Fragment, subunit A"/>
    <property type="match status" value="1"/>
</dbReference>
<dbReference type="PRINTS" id="PR00727">
    <property type="entry name" value="LEADERPTASE"/>
</dbReference>